<evidence type="ECO:0000256" key="1">
    <source>
        <dbReference type="SAM" id="MobiDB-lite"/>
    </source>
</evidence>
<dbReference type="EMBL" id="WUAV01000002">
    <property type="protein sequence ID" value="KAF1764531.1"/>
    <property type="molecule type" value="Genomic_DNA"/>
</dbReference>
<organism evidence="3 4">
    <name type="scientific">Caenorhabditis remanei</name>
    <name type="common">Caenorhabditis vulgaris</name>
    <dbReference type="NCBI Taxonomy" id="31234"/>
    <lineage>
        <taxon>Eukaryota</taxon>
        <taxon>Metazoa</taxon>
        <taxon>Ecdysozoa</taxon>
        <taxon>Nematoda</taxon>
        <taxon>Chromadorea</taxon>
        <taxon>Rhabditida</taxon>
        <taxon>Rhabditina</taxon>
        <taxon>Rhabditomorpha</taxon>
        <taxon>Rhabditoidea</taxon>
        <taxon>Rhabditidae</taxon>
        <taxon>Peloderinae</taxon>
        <taxon>Caenorhabditis</taxon>
    </lineage>
</organism>
<feature type="compositionally biased region" description="Acidic residues" evidence="1">
    <location>
        <begin position="385"/>
        <end position="397"/>
    </location>
</feature>
<dbReference type="SUPFAM" id="SSF55797">
    <property type="entry name" value="PR-1-like"/>
    <property type="match status" value="2"/>
</dbReference>
<feature type="region of interest" description="Disordered" evidence="1">
    <location>
        <begin position="326"/>
        <end position="403"/>
    </location>
</feature>
<reference evidence="3 4" key="1">
    <citation type="submission" date="2019-12" db="EMBL/GenBank/DDBJ databases">
        <title>Chromosome-level assembly of the Caenorhabditis remanei genome.</title>
        <authorList>
            <person name="Teterina A.A."/>
            <person name="Willis J.H."/>
            <person name="Phillips P.C."/>
        </authorList>
    </citation>
    <scope>NUCLEOTIDE SEQUENCE [LARGE SCALE GENOMIC DNA]</scope>
    <source>
        <strain evidence="3 4">PX506</strain>
        <tissue evidence="3">Whole organism</tissue>
    </source>
</reference>
<name>A0A6A5HC86_CAERE</name>
<evidence type="ECO:0008006" key="5">
    <source>
        <dbReference type="Google" id="ProtNLM"/>
    </source>
</evidence>
<feature type="signal peptide" evidence="2">
    <location>
        <begin position="1"/>
        <end position="20"/>
    </location>
</feature>
<evidence type="ECO:0000313" key="3">
    <source>
        <dbReference type="EMBL" id="KAF1764531.1"/>
    </source>
</evidence>
<dbReference type="CTD" id="9798862"/>
<feature type="chain" id="PRO_5025687254" description="SCP domain-containing protein" evidence="2">
    <location>
        <begin position="21"/>
        <end position="410"/>
    </location>
</feature>
<sequence length="410" mass="46993">MLKKMMFIVISIFLLESINAATPNSNGFDREQLNFINGLNIQRHNFANHTVNMQKLVWNKKLQDIAEQHSLSALQSNGWRIVVATNYTNGAQNLYDIAIWFLKDSCPKKEEDRHLESKFFEHLNPLQTIIGCAKKTENELLKGYTVMCLLSPSGELSLPSCAPFESSCANGFEYKDGFCSNSDLPDSDQLMFISALNEKRRQIATEQHIANMYEMVWNKTLHEIALDIEKRYNSLSSEDKKWMLLLYLQLEDGLEYRPNGRFYWDQFHPLQREIACVTLGKQWNTGYNYLCLLGPEIEIIKKAESLPVSQCDPNYVNKNNLCSLAKTPETPTPPPESQVLTPSTESPVCNPTDTVTSGTTQPPVTRYTTEKLTPEPPPQVPKELEDYEELDGDEYDPDFPTVPPRKYYFY</sequence>
<protein>
    <recommendedName>
        <fullName evidence="5">SCP domain-containing protein</fullName>
    </recommendedName>
</protein>
<dbReference type="Gene3D" id="3.40.33.10">
    <property type="entry name" value="CAP"/>
    <property type="match status" value="1"/>
</dbReference>
<dbReference type="RefSeq" id="XP_053588893.1">
    <property type="nucleotide sequence ID" value="XM_053724699.1"/>
</dbReference>
<dbReference type="Proteomes" id="UP000483820">
    <property type="component" value="Chromosome II"/>
</dbReference>
<keyword evidence="2" id="KW-0732">Signal</keyword>
<feature type="compositionally biased region" description="Polar residues" evidence="1">
    <location>
        <begin position="338"/>
        <end position="367"/>
    </location>
</feature>
<dbReference type="GeneID" id="9798862"/>
<evidence type="ECO:0000256" key="2">
    <source>
        <dbReference type="SAM" id="SignalP"/>
    </source>
</evidence>
<evidence type="ECO:0000313" key="4">
    <source>
        <dbReference type="Proteomes" id="UP000483820"/>
    </source>
</evidence>
<dbReference type="KEGG" id="crq:GCK72_004479"/>
<proteinExistence type="predicted"/>
<accession>A0A6A5HC86</accession>
<comment type="caution">
    <text evidence="3">The sequence shown here is derived from an EMBL/GenBank/DDBJ whole genome shotgun (WGS) entry which is preliminary data.</text>
</comment>
<dbReference type="AlphaFoldDB" id="A0A6A5HC86"/>
<dbReference type="InterPro" id="IPR035940">
    <property type="entry name" value="CAP_sf"/>
</dbReference>
<gene>
    <name evidence="3" type="ORF">GCK72_004479</name>
</gene>